<dbReference type="PANTHER" id="PTHR11960">
    <property type="entry name" value="EUKARYOTIC TRANSLATION INITIATION FACTOR 4E RELATED"/>
    <property type="match status" value="1"/>
</dbReference>
<feature type="domain" description="DUF3668" evidence="8">
    <location>
        <begin position="325"/>
        <end position="437"/>
    </location>
</feature>
<dbReference type="SUPFAM" id="SSF55418">
    <property type="entry name" value="eIF4e-like"/>
    <property type="match status" value="1"/>
</dbReference>
<evidence type="ECO:0000256" key="3">
    <source>
        <dbReference type="ARBA" id="ARBA00022845"/>
    </source>
</evidence>
<name>A0A425D1J7_APHAT</name>
<dbReference type="Gene3D" id="3.30.760.10">
    <property type="entry name" value="RNA Cap, Translation Initiation Factor Eif4e"/>
    <property type="match status" value="1"/>
</dbReference>
<evidence type="ECO:0000256" key="6">
    <source>
        <dbReference type="RuleBase" id="RU004374"/>
    </source>
</evidence>
<evidence type="ECO:0000313" key="9">
    <source>
        <dbReference type="EMBL" id="RQM23137.1"/>
    </source>
</evidence>
<sequence length="908" mass="103044">MADTEGTHPLHTAWSIWELREMSKGNYADKLHKLCTFKTVEDFWGYWNNLPKPSQVLNDGVTKKKLGDRAIESFCFFREGITPEWEDPINLSGGEWQLQAEELDHLWDKLVLGMIGETIDPDNEITGARIIHKNKKDQHSYRFELWLRSRDINLADVIRNDMLDCLNTDNKGKAITRADCVHKTHNALELRVQCTINGELRSSGSGKRGNAKSKNADGYIWRQDSGVIKWYLTAKELKALKSKTPTLKLYVFGIGDEVHSLGWFFMDLRTPDTALRWIKLVNSKYSGEIHVSSQLRKAPPFPSSIPPPPPQQLDLSVVPPTTTGEDDCLDIGDHPDAIYVLSIVVEGATHMGPMVEALLKRCSPLELHAILAKGFWLSYSIFDVVVQTDVFHSLDVAGFDVIRDSFRLKSSLPALAALFTDMAVLPIFLCTVDRILYEDVSKLKDIPFISFLYLTLQHELPTFPSAVVQFHGHQERIVFDTITHQQQEHGGGVVAHTGRFADGTWPTTLLLEESSAAASSKTAAVLLSVAVDGHHVATADIPTHPISRPRVLSPVGNQTHVAVLWNAQGVAVGEVGYECPTEPSRTDATKLVRGGYSLQLDVVTIKATATAAWPSESDETVVYGCNCAQTLQRERVQFTAEKKAWEIWKRKQQTALDQAEAKRMEALEAEWALREKERLQTVRDAQQEYVALEKKLRQTLHDLDVRERSLTKAEEALQHKLTVQKHEMEIVSRKSKSETQHAMSLVEQQKQSSDLIRQQMEDRAEKQMRLLQLEKDKEVQVQKELGVQVDRLTQLLHQEKRHQDELKVQEVEALRLKYIAREERYSKIYIYPVNISNKLTGRFVLDGDRQELKAIKKQLDVLRQVQFSQNKELARLQKEKAELLATGQYTEDSFVIQELSRLIAAKQP</sequence>
<reference evidence="9" key="1">
    <citation type="submission" date="2018-07" db="EMBL/GenBank/DDBJ databases">
        <title>Annotation of Aphanomyces astaci genome assembly.</title>
        <authorList>
            <person name="Studholme D.J."/>
        </authorList>
    </citation>
    <scope>NUCLEOTIDE SEQUENCE [LARGE SCALE GENOMIC DNA]</scope>
    <source>
        <strain evidence="9">Pc</strain>
    </source>
</reference>
<protein>
    <recommendedName>
        <fullName evidence="8">DUF3668 domain-containing protein</fullName>
    </recommendedName>
</protein>
<gene>
    <name evidence="9" type="ORF">B5M09_004676</name>
</gene>
<evidence type="ECO:0000313" key="10">
    <source>
        <dbReference type="Proteomes" id="UP000284702"/>
    </source>
</evidence>
<comment type="caution">
    <text evidence="9">The sequence shown here is derived from an EMBL/GenBank/DDBJ whole genome shotgun (WGS) entry which is preliminary data.</text>
</comment>
<evidence type="ECO:0000256" key="1">
    <source>
        <dbReference type="ARBA" id="ARBA00009860"/>
    </source>
</evidence>
<keyword evidence="4 6" id="KW-0694">RNA-binding</keyword>
<dbReference type="Pfam" id="PF12416">
    <property type="entry name" value="DUF3668"/>
    <property type="match status" value="1"/>
</dbReference>
<evidence type="ECO:0000256" key="4">
    <source>
        <dbReference type="ARBA" id="ARBA00022884"/>
    </source>
</evidence>
<accession>A0A425D1J7</accession>
<comment type="similarity">
    <text evidence="1 6">Belongs to the eukaryotic initiation factor 4E family.</text>
</comment>
<keyword evidence="5 6" id="KW-0648">Protein biosynthesis</keyword>
<feature type="coiled-coil region" evidence="7">
    <location>
        <begin position="649"/>
        <end position="702"/>
    </location>
</feature>
<dbReference type="InterPro" id="IPR023398">
    <property type="entry name" value="TIF_eIF4e-like"/>
</dbReference>
<organism evidence="9 10">
    <name type="scientific">Aphanomyces astaci</name>
    <name type="common">Crayfish plague agent</name>
    <dbReference type="NCBI Taxonomy" id="112090"/>
    <lineage>
        <taxon>Eukaryota</taxon>
        <taxon>Sar</taxon>
        <taxon>Stramenopiles</taxon>
        <taxon>Oomycota</taxon>
        <taxon>Saprolegniomycetes</taxon>
        <taxon>Saprolegniales</taxon>
        <taxon>Verrucalvaceae</taxon>
        <taxon>Aphanomyces</taxon>
    </lineage>
</organism>
<evidence type="ECO:0000259" key="8">
    <source>
        <dbReference type="Pfam" id="PF12416"/>
    </source>
</evidence>
<keyword evidence="3" id="KW-0810">Translation regulation</keyword>
<evidence type="ECO:0000256" key="2">
    <source>
        <dbReference type="ARBA" id="ARBA00022540"/>
    </source>
</evidence>
<dbReference type="GO" id="GO:0003743">
    <property type="term" value="F:translation initiation factor activity"/>
    <property type="evidence" value="ECO:0007669"/>
    <property type="project" value="UniProtKB-KW"/>
</dbReference>
<dbReference type="EMBL" id="MZMZ02003021">
    <property type="protein sequence ID" value="RQM23137.1"/>
    <property type="molecule type" value="Genomic_DNA"/>
</dbReference>
<dbReference type="PANTHER" id="PTHR11960:SF8">
    <property type="entry name" value="EUKARYOTIC TRANSLATION INITIATION FACTOR 4E1-RELATED"/>
    <property type="match status" value="1"/>
</dbReference>
<dbReference type="Pfam" id="PF01652">
    <property type="entry name" value="IF4E"/>
    <property type="match status" value="1"/>
</dbReference>
<dbReference type="GO" id="GO:0006417">
    <property type="term" value="P:regulation of translation"/>
    <property type="evidence" value="ECO:0007669"/>
    <property type="project" value="UniProtKB-KW"/>
</dbReference>
<dbReference type="Proteomes" id="UP000284702">
    <property type="component" value="Unassembled WGS sequence"/>
</dbReference>
<keyword evidence="10" id="KW-1185">Reference proteome</keyword>
<dbReference type="GO" id="GO:0016281">
    <property type="term" value="C:eukaryotic translation initiation factor 4F complex"/>
    <property type="evidence" value="ECO:0007669"/>
    <property type="project" value="TreeGrafter"/>
</dbReference>
<evidence type="ECO:0000256" key="7">
    <source>
        <dbReference type="SAM" id="Coils"/>
    </source>
</evidence>
<keyword evidence="2 6" id="KW-0396">Initiation factor</keyword>
<keyword evidence="7" id="KW-0175">Coiled coil</keyword>
<dbReference type="InterPro" id="IPR001040">
    <property type="entry name" value="TIF_eIF_4E"/>
</dbReference>
<evidence type="ECO:0000256" key="5">
    <source>
        <dbReference type="ARBA" id="ARBA00022917"/>
    </source>
</evidence>
<proteinExistence type="inferred from homology"/>
<dbReference type="AlphaFoldDB" id="A0A425D1J7"/>
<dbReference type="GO" id="GO:0000340">
    <property type="term" value="F:RNA 7-methylguanosine cap binding"/>
    <property type="evidence" value="ECO:0007669"/>
    <property type="project" value="TreeGrafter"/>
</dbReference>
<dbReference type="InterPro" id="IPR022136">
    <property type="entry name" value="DUF3668"/>
</dbReference>
<dbReference type="VEuPathDB" id="FungiDB:H257_12027"/>
<dbReference type="VEuPathDB" id="FungiDB:H257_12024"/>